<dbReference type="PANTHER" id="PTHR46848">
    <property type="entry name" value="REGULATOR OF G-PROTEIN SIGNALING 3"/>
    <property type="match status" value="1"/>
</dbReference>
<dbReference type="PROSITE" id="PS50010">
    <property type="entry name" value="DH_2"/>
    <property type="match status" value="1"/>
</dbReference>
<dbReference type="SUPFAM" id="SSF50156">
    <property type="entry name" value="PDZ domain-like"/>
    <property type="match status" value="1"/>
</dbReference>
<dbReference type="SMART" id="SM00228">
    <property type="entry name" value="PDZ"/>
    <property type="match status" value="1"/>
</dbReference>
<feature type="region of interest" description="Disordered" evidence="1">
    <location>
        <begin position="1419"/>
        <end position="1449"/>
    </location>
</feature>
<feature type="compositionally biased region" description="Basic residues" evidence="1">
    <location>
        <begin position="473"/>
        <end position="483"/>
    </location>
</feature>
<organism evidence="5 6">
    <name type="scientific">Agrilus planipennis</name>
    <name type="common">Emerald ash borer</name>
    <name type="synonym">Agrilus marcopoli</name>
    <dbReference type="NCBI Taxonomy" id="224129"/>
    <lineage>
        <taxon>Eukaryota</taxon>
        <taxon>Metazoa</taxon>
        <taxon>Ecdysozoa</taxon>
        <taxon>Arthropoda</taxon>
        <taxon>Hexapoda</taxon>
        <taxon>Insecta</taxon>
        <taxon>Pterygota</taxon>
        <taxon>Neoptera</taxon>
        <taxon>Endopterygota</taxon>
        <taxon>Coleoptera</taxon>
        <taxon>Polyphaga</taxon>
        <taxon>Elateriformia</taxon>
        <taxon>Buprestoidea</taxon>
        <taxon>Buprestidae</taxon>
        <taxon>Agrilinae</taxon>
        <taxon>Agrilus</taxon>
    </lineage>
</organism>
<name>A0A7F5R818_AGRPL</name>
<feature type="compositionally biased region" description="Polar residues" evidence="1">
    <location>
        <begin position="1808"/>
        <end position="1817"/>
    </location>
</feature>
<feature type="region of interest" description="Disordered" evidence="1">
    <location>
        <begin position="1794"/>
        <end position="1817"/>
    </location>
</feature>
<dbReference type="Proteomes" id="UP000192223">
    <property type="component" value="Unplaced"/>
</dbReference>
<reference evidence="6" key="1">
    <citation type="submission" date="2025-08" db="UniProtKB">
        <authorList>
            <consortium name="RefSeq"/>
        </authorList>
    </citation>
    <scope>IDENTIFICATION</scope>
    <source>
        <tissue evidence="6">Entire body</tissue>
    </source>
</reference>
<evidence type="ECO:0000256" key="1">
    <source>
        <dbReference type="SAM" id="MobiDB-lite"/>
    </source>
</evidence>
<dbReference type="InterPro" id="IPR000008">
    <property type="entry name" value="C2_dom"/>
</dbReference>
<dbReference type="InParanoid" id="A0A7F5R818"/>
<dbReference type="GO" id="GO:0005634">
    <property type="term" value="C:nucleus"/>
    <property type="evidence" value="ECO:0007669"/>
    <property type="project" value="TreeGrafter"/>
</dbReference>
<proteinExistence type="predicted"/>
<dbReference type="KEGG" id="apln:108734687"/>
<feature type="region of interest" description="Disordered" evidence="1">
    <location>
        <begin position="443"/>
        <end position="525"/>
    </location>
</feature>
<evidence type="ECO:0000313" key="5">
    <source>
        <dbReference type="Proteomes" id="UP000192223"/>
    </source>
</evidence>
<dbReference type="SUPFAM" id="SSF50729">
    <property type="entry name" value="PH domain-like"/>
    <property type="match status" value="1"/>
</dbReference>
<feature type="compositionally biased region" description="Acidic residues" evidence="1">
    <location>
        <begin position="1639"/>
        <end position="1657"/>
    </location>
</feature>
<dbReference type="PANTHER" id="PTHR46848:SF1">
    <property type="entry name" value="REGULATOR OF G-PROTEIN SIGNALING 3"/>
    <property type="match status" value="1"/>
</dbReference>
<evidence type="ECO:0000313" key="6">
    <source>
        <dbReference type="RefSeq" id="XP_025832110.1"/>
    </source>
</evidence>
<feature type="domain" description="C2" evidence="2">
    <location>
        <begin position="565"/>
        <end position="688"/>
    </location>
</feature>
<dbReference type="PROSITE" id="PS50106">
    <property type="entry name" value="PDZ"/>
    <property type="match status" value="1"/>
</dbReference>
<dbReference type="Gene3D" id="1.20.900.10">
    <property type="entry name" value="Dbl homology (DH) domain"/>
    <property type="match status" value="1"/>
</dbReference>
<dbReference type="RefSeq" id="XP_025832110.1">
    <property type="nucleotide sequence ID" value="XM_025976325.1"/>
</dbReference>
<evidence type="ECO:0000259" key="2">
    <source>
        <dbReference type="PROSITE" id="PS50004"/>
    </source>
</evidence>
<evidence type="ECO:0000259" key="3">
    <source>
        <dbReference type="PROSITE" id="PS50010"/>
    </source>
</evidence>
<feature type="compositionally biased region" description="Polar residues" evidence="1">
    <location>
        <begin position="1739"/>
        <end position="1756"/>
    </location>
</feature>
<dbReference type="InterPro" id="IPR036034">
    <property type="entry name" value="PDZ_sf"/>
</dbReference>
<accession>A0A7F5R818</accession>
<feature type="compositionally biased region" description="Polar residues" evidence="1">
    <location>
        <begin position="1440"/>
        <end position="1449"/>
    </location>
</feature>
<feature type="domain" description="DH" evidence="3">
    <location>
        <begin position="954"/>
        <end position="1137"/>
    </location>
</feature>
<feature type="compositionally biased region" description="Basic and acidic residues" evidence="1">
    <location>
        <begin position="246"/>
        <end position="268"/>
    </location>
</feature>
<dbReference type="PROSITE" id="PS50004">
    <property type="entry name" value="C2"/>
    <property type="match status" value="1"/>
</dbReference>
<feature type="region of interest" description="Disordered" evidence="1">
    <location>
        <begin position="1537"/>
        <end position="1623"/>
    </location>
</feature>
<feature type="region of interest" description="Disordered" evidence="1">
    <location>
        <begin position="206"/>
        <end position="268"/>
    </location>
</feature>
<feature type="region of interest" description="Disordered" evidence="1">
    <location>
        <begin position="1940"/>
        <end position="1986"/>
    </location>
</feature>
<protein>
    <submittedName>
        <fullName evidence="6">Uncharacterized protein LOC108734687 isoform X1</fullName>
    </submittedName>
</protein>
<dbReference type="Pfam" id="PF00621">
    <property type="entry name" value="RhoGEF"/>
    <property type="match status" value="1"/>
</dbReference>
<feature type="compositionally biased region" description="Acidic residues" evidence="1">
    <location>
        <begin position="1594"/>
        <end position="1603"/>
    </location>
</feature>
<dbReference type="GeneID" id="108734687"/>
<dbReference type="InterPro" id="IPR001478">
    <property type="entry name" value="PDZ"/>
</dbReference>
<dbReference type="Gene3D" id="2.30.42.10">
    <property type="match status" value="1"/>
</dbReference>
<feature type="region of interest" description="Disordered" evidence="1">
    <location>
        <begin position="1635"/>
        <end position="1664"/>
    </location>
</feature>
<sequence length="1986" mass="225205">MLKWVVNRKSVSGNQQASEQQKSHSLKREAHPQSENTPKRRRLKTPTRKSNTIARLGTKRDKTVSHTEKENQNSLGNLFSPTTGFSVQNPLRDVSNFTPSCSVPLMKSAGYNATNNISSSFACDGYNSRNCKCRLLDLCYSSTSKYSVTCYCNEWLKKEEKTAPTLPSLAAEDSPCISRTCKVTCNCQDIQDDFLSKNFTIPSQTKLINKPTEKEEEDNGTVPFKEQNPFRESSAKDDDPEGCNDDFAKHSPDANLKEDASMSEERRSEVSPLVEKFFNLNFSKVSVEEHQKFINNSSLINNLSLDEIVNAVLDISTENSITKGRKEDLIKASSFEKDSDNNYNVQDNVVNSNQEEQTAPSTSTGCNSIDSGFSGTFDRQVHEIDTNFKCKCRKKNHKSRRRNCVMGYRKNHCKSRWDRRRTLEAENTLIELNNTFNERSVDVCNGNNKRKRLSNRKNEVNTSRDNNSSFTLKRQKCIRRRKTLSNADLKSSKKSAHQTLQGPLSERSQFCSDGNFGSGQLKESRVSDERKSRRCLDFYSPNISESFCNVGGSSTPKAKVESEKEQGSVDLECYYRDGMLGVRVHNRHTQGWIENSGQSVYIKIVVKPLNKNEKEDSCSHRTQLRKEVCSSLLNYTFQFPIKDSNLLEALRVEVWLKNTQARQSKFLGSTCFFIKDAVEEQDPGSSILLSTQRFVPTNEEIIVDTALRETEEFPTSTTIQRTRKMNNSQSTNEEIISLDDQDELTKTVNKELLNEQQKEADENVFLRYLELDPMEGPEAIPAATQRKATGNKSGRTPFTSTKILTKIPKTSFGFSVVWTHPPRVERIEKGSPAEKAGMMPGDYIIFVDKHNVVMMPEVDILNLIKSCGNQLTLEIFRRHPSKNGPSPNYHQANKFSGSTSKLLTSSSALTYHRPSTVGSTHTTNLASVDCNRKRLHLPQVTFSSEKTIMDPEEARRKTLYQIINKEQAYVTELQFGTNRFLFPLAERRDILSPMEHRILFQNLEEILKISEDILDNIVQEDGEQSIQNVPFAFYRKLAEFTTAYRKYCSGIKKADCVLADRTKYANSGFVRFLQTPLIPRKRPDITAFIHRPLQHYRDILNLFSTALGYSNSKHDDYNHLVKIVKEMQVTYRNITKEAGFMEPGGEGRLLLSVQDLENRLVFTKCKPFILNKPGRHWIFGGELFRVEGRNIRQYWTLLFTDILLFAKVSRDRVLFITEEPLPLSYIAEIIFTVRKKSTEFRLLVQPGGASAKSPTVHCGLDITKAPRKQGGKRCIVLRAPNIESKAIWQNLLQRQIFRVNSGMESSTFSSPLESPEVPLNFSAATLQSTDSLSNRRQNAQYSSQSDPYDSQKQIHELIEHKCKQLGKTGDRGKGTAIHLEHWMKNQLTSIANASPDDEPIDEIWSEEQLRKRTQELLSGDSGRTTERNESRCEKMEFSDVSPSKSTSFESQVTVKSSPVGQGSVKVCKQCQKTCLTNSNNNIMNNNYLNNHDNNDIECGKQQHSENHDNSDVFELVNNECVDRSHFDQVPKDLDLDNANIKNNNDPFLPIPRISVNPPTPDMRRKVHRNNEDNSEDEQSLQDQSSDEQSVNENNESDDDDESQDNFPSYDEQPYHVLSKSNPNLRRYGTLSSLKKLDSQEIEEEENSDSDESDEQGIDNEGFNHSTIRSWTSRAGAYVSEKIAFFERLGEDYKTGAGFFERYLKTTEVHEEECENSAATSGEEVWGTPTSGGDLDDPSVYSNCDGQRSLSMDSGSSENDDDAELIMDELLMTPPVASVNIRGLLPRTTLEPLMEEDSDTCTSSSSSTAAQSPLSKQGNVNGTVADACSIVVKKEVAIVENHMDDARQVVEGNPKCFTSATSETQLRIHRSESYRNIIDAEDEGVGFFRRLNPTLVKIENVNKCRSIRLLEILNVRKGERKIYETFPTETEVIKLFSKEGSTSHDVPTTYGRQPPFSPKKPKDKPSDRRFWRQLSRRRGSKAMDSGT</sequence>
<feature type="region of interest" description="Disordered" evidence="1">
    <location>
        <begin position="1"/>
        <end position="81"/>
    </location>
</feature>
<dbReference type="InterPro" id="IPR035892">
    <property type="entry name" value="C2_domain_sf"/>
</dbReference>
<feature type="region of interest" description="Disordered" evidence="1">
    <location>
        <begin position="1714"/>
        <end position="1759"/>
    </location>
</feature>
<dbReference type="Gene3D" id="2.30.29.30">
    <property type="entry name" value="Pleckstrin-homology domain (PH domain)/Phosphotyrosine-binding domain (PTB)"/>
    <property type="match status" value="1"/>
</dbReference>
<dbReference type="Gene3D" id="2.60.40.150">
    <property type="entry name" value="C2 domain"/>
    <property type="match status" value="1"/>
</dbReference>
<feature type="compositionally biased region" description="Polar residues" evidence="1">
    <location>
        <begin position="719"/>
        <end position="734"/>
    </location>
</feature>
<feature type="compositionally biased region" description="Basic and acidic residues" evidence="1">
    <location>
        <begin position="58"/>
        <end position="71"/>
    </location>
</feature>
<feature type="compositionally biased region" description="Polar residues" evidence="1">
    <location>
        <begin position="1330"/>
        <end position="1339"/>
    </location>
</feature>
<dbReference type="Pfam" id="PF00595">
    <property type="entry name" value="PDZ"/>
    <property type="match status" value="1"/>
</dbReference>
<dbReference type="InterPro" id="IPR035899">
    <property type="entry name" value="DBL_dom_sf"/>
</dbReference>
<keyword evidence="5" id="KW-1185">Reference proteome</keyword>
<feature type="domain" description="PDZ" evidence="4">
    <location>
        <begin position="801"/>
        <end position="879"/>
    </location>
</feature>
<gene>
    <name evidence="6" type="primary">LOC108734687</name>
</gene>
<feature type="compositionally biased region" description="Basic and acidic residues" evidence="1">
    <location>
        <begin position="1423"/>
        <end position="1437"/>
    </location>
</feature>
<feature type="compositionally biased region" description="Low complexity" evidence="1">
    <location>
        <begin position="1340"/>
        <end position="1350"/>
    </location>
</feature>
<dbReference type="InterPro" id="IPR000219">
    <property type="entry name" value="DH_dom"/>
</dbReference>
<dbReference type="GO" id="GO:0005085">
    <property type="term" value="F:guanyl-nucleotide exchange factor activity"/>
    <property type="evidence" value="ECO:0007669"/>
    <property type="project" value="InterPro"/>
</dbReference>
<feature type="compositionally biased region" description="Polar residues" evidence="1">
    <location>
        <begin position="72"/>
        <end position="81"/>
    </location>
</feature>
<dbReference type="FunCoup" id="A0A7F5R818">
    <property type="interactions" value="9"/>
</dbReference>
<feature type="compositionally biased region" description="Low complexity" evidence="1">
    <location>
        <begin position="1580"/>
        <end position="1593"/>
    </location>
</feature>
<dbReference type="GO" id="GO:0005886">
    <property type="term" value="C:plasma membrane"/>
    <property type="evidence" value="ECO:0007669"/>
    <property type="project" value="TreeGrafter"/>
</dbReference>
<dbReference type="SUPFAM" id="SSF48065">
    <property type="entry name" value="DBL homology domain (DH-domain)"/>
    <property type="match status" value="1"/>
</dbReference>
<feature type="compositionally biased region" description="Polar residues" evidence="1">
    <location>
        <begin position="497"/>
        <end position="512"/>
    </location>
</feature>
<feature type="region of interest" description="Disordered" evidence="1">
    <location>
        <begin position="1330"/>
        <end position="1350"/>
    </location>
</feature>
<feature type="region of interest" description="Disordered" evidence="1">
    <location>
        <begin position="719"/>
        <end position="740"/>
    </location>
</feature>
<dbReference type="InterPro" id="IPR001849">
    <property type="entry name" value="PH_domain"/>
</dbReference>
<dbReference type="InterPro" id="IPR011993">
    <property type="entry name" value="PH-like_dom_sf"/>
</dbReference>
<feature type="compositionally biased region" description="Polar residues" evidence="1">
    <location>
        <begin position="460"/>
        <end position="472"/>
    </location>
</feature>
<dbReference type="SMART" id="SM00233">
    <property type="entry name" value="PH"/>
    <property type="match status" value="1"/>
</dbReference>
<dbReference type="SMART" id="SM00325">
    <property type="entry name" value="RhoGEF"/>
    <property type="match status" value="1"/>
</dbReference>
<dbReference type="OrthoDB" id="410721at2759"/>
<feature type="compositionally biased region" description="Polar residues" evidence="1">
    <location>
        <begin position="9"/>
        <end position="20"/>
    </location>
</feature>
<evidence type="ECO:0000259" key="4">
    <source>
        <dbReference type="PROSITE" id="PS50106"/>
    </source>
</evidence>